<evidence type="ECO:0000256" key="1">
    <source>
        <dbReference type="ARBA" id="ARBA00051114"/>
    </source>
</evidence>
<accession>A0A1F6TC73</accession>
<dbReference type="GO" id="GO:0071732">
    <property type="term" value="P:cellular response to nitric oxide"/>
    <property type="evidence" value="ECO:0007669"/>
    <property type="project" value="UniProtKB-ARBA"/>
</dbReference>
<dbReference type="SUPFAM" id="SSF55073">
    <property type="entry name" value="Nucleotide cyclase"/>
    <property type="match status" value="1"/>
</dbReference>
<dbReference type="CDD" id="cd01948">
    <property type="entry name" value="EAL"/>
    <property type="match status" value="1"/>
</dbReference>
<protein>
    <recommendedName>
        <fullName evidence="9">Diguanylate cyclase</fullName>
    </recommendedName>
</protein>
<dbReference type="Gene3D" id="3.20.20.450">
    <property type="entry name" value="EAL domain"/>
    <property type="match status" value="1"/>
</dbReference>
<dbReference type="PANTHER" id="PTHR44757:SF2">
    <property type="entry name" value="BIOFILM ARCHITECTURE MAINTENANCE PROTEIN MBAA"/>
    <property type="match status" value="1"/>
</dbReference>
<dbReference type="SMART" id="SM00086">
    <property type="entry name" value="PAC"/>
    <property type="match status" value="1"/>
</dbReference>
<dbReference type="Proteomes" id="UP000177925">
    <property type="component" value="Unassembled WGS sequence"/>
</dbReference>
<dbReference type="SUPFAM" id="SSF55785">
    <property type="entry name" value="PYP-like sensor domain (PAS domain)"/>
    <property type="match status" value="1"/>
</dbReference>
<dbReference type="GO" id="GO:0007165">
    <property type="term" value="P:signal transduction"/>
    <property type="evidence" value="ECO:0007669"/>
    <property type="project" value="InterPro"/>
</dbReference>
<dbReference type="PROSITE" id="PS50883">
    <property type="entry name" value="EAL"/>
    <property type="match status" value="1"/>
</dbReference>
<dbReference type="Pfam" id="PF00672">
    <property type="entry name" value="HAMP"/>
    <property type="match status" value="1"/>
</dbReference>
<dbReference type="InterPro" id="IPR000160">
    <property type="entry name" value="GGDEF_dom"/>
</dbReference>
<dbReference type="InterPro" id="IPR000700">
    <property type="entry name" value="PAS-assoc_C"/>
</dbReference>
<dbReference type="InterPro" id="IPR043128">
    <property type="entry name" value="Rev_trsase/Diguanyl_cyclase"/>
</dbReference>
<organism evidence="7 8">
    <name type="scientific">Candidatus Muproteobacteria bacterium RBG_16_64_11</name>
    <dbReference type="NCBI Taxonomy" id="1817758"/>
    <lineage>
        <taxon>Bacteria</taxon>
        <taxon>Pseudomonadati</taxon>
        <taxon>Pseudomonadota</taxon>
        <taxon>Candidatus Muproteobacteria</taxon>
    </lineage>
</organism>
<dbReference type="AlphaFoldDB" id="A0A1F6TC73"/>
<dbReference type="Pfam" id="PF00990">
    <property type="entry name" value="GGDEF"/>
    <property type="match status" value="1"/>
</dbReference>
<dbReference type="Gene3D" id="3.30.70.270">
    <property type="match status" value="1"/>
</dbReference>
<dbReference type="InterPro" id="IPR013767">
    <property type="entry name" value="PAS_fold"/>
</dbReference>
<dbReference type="InterPro" id="IPR003660">
    <property type="entry name" value="HAMP_dom"/>
</dbReference>
<feature type="domain" description="EAL" evidence="4">
    <location>
        <begin position="353"/>
        <end position="607"/>
    </location>
</feature>
<dbReference type="GO" id="GO:0006355">
    <property type="term" value="P:regulation of DNA-templated transcription"/>
    <property type="evidence" value="ECO:0007669"/>
    <property type="project" value="InterPro"/>
</dbReference>
<dbReference type="STRING" id="1817758.A2150_03795"/>
<feature type="domain" description="GGDEF" evidence="6">
    <location>
        <begin position="211"/>
        <end position="344"/>
    </location>
</feature>
<evidence type="ECO:0000259" key="5">
    <source>
        <dbReference type="PROSITE" id="PS50885"/>
    </source>
</evidence>
<dbReference type="SUPFAM" id="SSF141868">
    <property type="entry name" value="EAL domain-like"/>
    <property type="match status" value="1"/>
</dbReference>
<comment type="catalytic activity">
    <reaction evidence="1">
        <text>3',3'-c-di-GMP + H2O = 5'-phosphoguanylyl(3'-&gt;5')guanosine + H(+)</text>
        <dbReference type="Rhea" id="RHEA:24902"/>
        <dbReference type="ChEBI" id="CHEBI:15377"/>
        <dbReference type="ChEBI" id="CHEBI:15378"/>
        <dbReference type="ChEBI" id="CHEBI:58754"/>
        <dbReference type="ChEBI" id="CHEBI:58805"/>
        <dbReference type="EC" id="3.1.4.52"/>
    </reaction>
    <physiologicalReaction direction="left-to-right" evidence="1">
        <dbReference type="Rhea" id="RHEA:24903"/>
    </physiologicalReaction>
</comment>
<dbReference type="CDD" id="cd00130">
    <property type="entry name" value="PAS"/>
    <property type="match status" value="1"/>
</dbReference>
<dbReference type="InterPro" id="IPR001633">
    <property type="entry name" value="EAL_dom"/>
</dbReference>
<name>A0A1F6TC73_9PROT</name>
<dbReference type="FunFam" id="3.30.70.270:FF:000001">
    <property type="entry name" value="Diguanylate cyclase domain protein"/>
    <property type="match status" value="1"/>
</dbReference>
<dbReference type="PROSITE" id="PS50113">
    <property type="entry name" value="PAC"/>
    <property type="match status" value="1"/>
</dbReference>
<dbReference type="PROSITE" id="PS50887">
    <property type="entry name" value="GGDEF"/>
    <property type="match status" value="1"/>
</dbReference>
<dbReference type="SMART" id="SM00267">
    <property type="entry name" value="GGDEF"/>
    <property type="match status" value="1"/>
</dbReference>
<dbReference type="EMBL" id="MFSS01000082">
    <property type="protein sequence ID" value="OGI42704.1"/>
    <property type="molecule type" value="Genomic_DNA"/>
</dbReference>
<dbReference type="InterPro" id="IPR001610">
    <property type="entry name" value="PAC"/>
</dbReference>
<evidence type="ECO:0000259" key="4">
    <source>
        <dbReference type="PROSITE" id="PS50883"/>
    </source>
</evidence>
<dbReference type="InterPro" id="IPR035919">
    <property type="entry name" value="EAL_sf"/>
</dbReference>
<feature type="domain" description="PAC" evidence="3">
    <location>
        <begin position="127"/>
        <end position="179"/>
    </location>
</feature>
<dbReference type="GO" id="GO:0016020">
    <property type="term" value="C:membrane"/>
    <property type="evidence" value="ECO:0007669"/>
    <property type="project" value="InterPro"/>
</dbReference>
<dbReference type="Gene3D" id="3.30.450.20">
    <property type="entry name" value="PAS domain"/>
    <property type="match status" value="1"/>
</dbReference>
<gene>
    <name evidence="7" type="ORF">A2150_03795</name>
</gene>
<dbReference type="Pfam" id="PF00989">
    <property type="entry name" value="PAS"/>
    <property type="match status" value="1"/>
</dbReference>
<dbReference type="NCBIfam" id="TIGR00229">
    <property type="entry name" value="sensory_box"/>
    <property type="match status" value="1"/>
</dbReference>
<dbReference type="SMART" id="SM00052">
    <property type="entry name" value="EAL"/>
    <property type="match status" value="1"/>
</dbReference>
<dbReference type="CDD" id="cd06225">
    <property type="entry name" value="HAMP"/>
    <property type="match status" value="1"/>
</dbReference>
<feature type="domain" description="HAMP" evidence="5">
    <location>
        <begin position="3"/>
        <end position="44"/>
    </location>
</feature>
<dbReference type="InterPro" id="IPR052155">
    <property type="entry name" value="Biofilm_reg_signaling"/>
</dbReference>
<feature type="domain" description="PAS" evidence="2">
    <location>
        <begin position="56"/>
        <end position="110"/>
    </location>
</feature>
<dbReference type="CDD" id="cd01949">
    <property type="entry name" value="GGDEF"/>
    <property type="match status" value="1"/>
</dbReference>
<dbReference type="PROSITE" id="PS50112">
    <property type="entry name" value="PAS"/>
    <property type="match status" value="1"/>
</dbReference>
<dbReference type="InterPro" id="IPR035965">
    <property type="entry name" value="PAS-like_dom_sf"/>
</dbReference>
<sequence length="613" mass="68504">MGATRRLAAGDLTARTGELSGPTELNQLAQVFDDMAATLQRRQAESERAQQALRDSEARYRLIVETAEEGIFIIDPDGDTVFVNAMMAGMLGYSVDEMRGRPIFDFMDEEMGSLARHGLLRRQGIRQQQDVRFRRKDGGDLWTIVAANPIAESDGRCLGTLAMVTDITERKRAEDHLIYLAHHDSLTGLPNRTLFNDRLQQSLIDAARRERVVAVLFMDLDRFKTINDTLGHEVGDVLLRAVSGRLKDCIRTGDTVARLGGDEFIVLLPDVGHADDVGRIAQKVLDVFDQPFSIDGREFFVTTSIGITLYPFDGKDVDGLVKNADVAMYRAKEQGRNSYQFYTAEMTAKSHENLALENALRGALDRNELVLHYQPVVDLASGEVSGMEALLRWRHPGLGMIMPQRFIPIAEESGLIVPIGEWALSTACRQARAWQQQGYVPLRLAVNLSARQFYQRNLAEVIARALKDSGLDPVWLELELTESLLMQNAELTHATLRTLNTMGVRLSIDDFGTGYSSLGYLKRFPLDTLKISRSFVRDVPADPDDAAIVSAIIAMAHTLEMRVIAEDVETESQRAFLRAQACDAFQGYVFGPPLPPEEFTRYLPKPRLRRSST</sequence>
<evidence type="ECO:0008006" key="9">
    <source>
        <dbReference type="Google" id="ProtNLM"/>
    </source>
</evidence>
<evidence type="ECO:0000313" key="8">
    <source>
        <dbReference type="Proteomes" id="UP000177925"/>
    </source>
</evidence>
<evidence type="ECO:0000259" key="2">
    <source>
        <dbReference type="PROSITE" id="PS50112"/>
    </source>
</evidence>
<dbReference type="PROSITE" id="PS50885">
    <property type="entry name" value="HAMP"/>
    <property type="match status" value="1"/>
</dbReference>
<evidence type="ECO:0000259" key="3">
    <source>
        <dbReference type="PROSITE" id="PS50113"/>
    </source>
</evidence>
<proteinExistence type="predicted"/>
<dbReference type="SMART" id="SM00091">
    <property type="entry name" value="PAS"/>
    <property type="match status" value="1"/>
</dbReference>
<dbReference type="InterPro" id="IPR000014">
    <property type="entry name" value="PAS"/>
</dbReference>
<evidence type="ECO:0000313" key="7">
    <source>
        <dbReference type="EMBL" id="OGI42704.1"/>
    </source>
</evidence>
<dbReference type="PANTHER" id="PTHR44757">
    <property type="entry name" value="DIGUANYLATE CYCLASE DGCP"/>
    <property type="match status" value="1"/>
</dbReference>
<reference evidence="7 8" key="1">
    <citation type="journal article" date="2016" name="Nat. Commun.">
        <title>Thousands of microbial genomes shed light on interconnected biogeochemical processes in an aquifer system.</title>
        <authorList>
            <person name="Anantharaman K."/>
            <person name="Brown C.T."/>
            <person name="Hug L.A."/>
            <person name="Sharon I."/>
            <person name="Castelle C.J."/>
            <person name="Probst A.J."/>
            <person name="Thomas B.C."/>
            <person name="Singh A."/>
            <person name="Wilkins M.J."/>
            <person name="Karaoz U."/>
            <person name="Brodie E.L."/>
            <person name="Williams K.H."/>
            <person name="Hubbard S.S."/>
            <person name="Banfield J.F."/>
        </authorList>
    </citation>
    <scope>NUCLEOTIDE SEQUENCE [LARGE SCALE GENOMIC DNA]</scope>
</reference>
<dbReference type="GO" id="GO:0071111">
    <property type="term" value="F:cyclic-guanylate-specific phosphodiesterase activity"/>
    <property type="evidence" value="ECO:0007669"/>
    <property type="project" value="UniProtKB-EC"/>
</dbReference>
<dbReference type="InterPro" id="IPR029787">
    <property type="entry name" value="Nucleotide_cyclase"/>
</dbReference>
<dbReference type="FunFam" id="3.20.20.450:FF:000001">
    <property type="entry name" value="Cyclic di-GMP phosphodiesterase yahA"/>
    <property type="match status" value="1"/>
</dbReference>
<dbReference type="Gene3D" id="6.10.340.10">
    <property type="match status" value="1"/>
</dbReference>
<dbReference type="NCBIfam" id="TIGR00254">
    <property type="entry name" value="GGDEF"/>
    <property type="match status" value="1"/>
</dbReference>
<evidence type="ECO:0000259" key="6">
    <source>
        <dbReference type="PROSITE" id="PS50887"/>
    </source>
</evidence>
<comment type="caution">
    <text evidence="7">The sequence shown here is derived from an EMBL/GenBank/DDBJ whole genome shotgun (WGS) entry which is preliminary data.</text>
</comment>
<dbReference type="Pfam" id="PF00563">
    <property type="entry name" value="EAL"/>
    <property type="match status" value="1"/>
</dbReference>